<dbReference type="EMBL" id="JACTNZ010000009">
    <property type="protein sequence ID" value="KAG5532930.1"/>
    <property type="molecule type" value="Genomic_DNA"/>
</dbReference>
<dbReference type="Proteomes" id="UP000823749">
    <property type="component" value="Chromosome 9"/>
</dbReference>
<comment type="caution">
    <text evidence="13">The sequence shown here is derived from an EMBL/GenBank/DDBJ whole genome shotgun (WGS) entry which is preliminary data.</text>
</comment>
<evidence type="ECO:0000313" key="14">
    <source>
        <dbReference type="Proteomes" id="UP000823749"/>
    </source>
</evidence>
<comment type="catalytic activity">
    <reaction evidence="11">
        <text>L-seryl-[protein] + ATP = O-phospho-L-seryl-[protein] + ADP + H(+)</text>
        <dbReference type="Rhea" id="RHEA:17989"/>
        <dbReference type="Rhea" id="RHEA-COMP:9863"/>
        <dbReference type="Rhea" id="RHEA-COMP:11604"/>
        <dbReference type="ChEBI" id="CHEBI:15378"/>
        <dbReference type="ChEBI" id="CHEBI:29999"/>
        <dbReference type="ChEBI" id="CHEBI:30616"/>
        <dbReference type="ChEBI" id="CHEBI:83421"/>
        <dbReference type="ChEBI" id="CHEBI:456216"/>
        <dbReference type="EC" id="2.7.11.1"/>
    </reaction>
</comment>
<dbReference type="GO" id="GO:0004674">
    <property type="term" value="F:protein serine/threonine kinase activity"/>
    <property type="evidence" value="ECO:0007669"/>
    <property type="project" value="UniProtKB-EC"/>
</dbReference>
<evidence type="ECO:0000256" key="6">
    <source>
        <dbReference type="ARBA" id="ARBA00022741"/>
    </source>
</evidence>
<dbReference type="PANTHER" id="PTHR48006:SF62">
    <property type="entry name" value="LEUCINE-RICH REPEAT TRANSMEMBRANE PROTEIN KINASE"/>
    <property type="match status" value="1"/>
</dbReference>
<gene>
    <name evidence="13" type="ORF">RHGRI_027250</name>
</gene>
<dbReference type="EC" id="2.7.11.1" evidence="2"/>
<evidence type="ECO:0000256" key="10">
    <source>
        <dbReference type="ARBA" id="ARBA00047899"/>
    </source>
</evidence>
<dbReference type="InterPro" id="IPR051824">
    <property type="entry name" value="LRR_Rcpt-Like_S/T_Kinase"/>
</dbReference>
<evidence type="ECO:0000256" key="1">
    <source>
        <dbReference type="ARBA" id="ARBA00004479"/>
    </source>
</evidence>
<keyword evidence="4" id="KW-0808">Transferase</keyword>
<dbReference type="GO" id="GO:0005886">
    <property type="term" value="C:plasma membrane"/>
    <property type="evidence" value="ECO:0007669"/>
    <property type="project" value="TreeGrafter"/>
</dbReference>
<proteinExistence type="predicted"/>
<evidence type="ECO:0000256" key="4">
    <source>
        <dbReference type="ARBA" id="ARBA00022679"/>
    </source>
</evidence>
<keyword evidence="5" id="KW-0732">Signal</keyword>
<keyword evidence="3" id="KW-0597">Phosphoprotein</keyword>
<dbReference type="Gene3D" id="2.60.120.430">
    <property type="entry name" value="Galactose-binding lectin"/>
    <property type="match status" value="1"/>
</dbReference>
<reference evidence="13" key="1">
    <citation type="submission" date="2020-08" db="EMBL/GenBank/DDBJ databases">
        <title>Plant Genome Project.</title>
        <authorList>
            <person name="Zhang R.-G."/>
        </authorList>
    </citation>
    <scope>NUCLEOTIDE SEQUENCE</scope>
    <source>
        <strain evidence="13">WSP0</strain>
        <tissue evidence="13">Leaf</tissue>
    </source>
</reference>
<dbReference type="SUPFAM" id="SSF52058">
    <property type="entry name" value="L domain-like"/>
    <property type="match status" value="1"/>
</dbReference>
<dbReference type="InterPro" id="IPR032675">
    <property type="entry name" value="LRR_dom_sf"/>
</dbReference>
<evidence type="ECO:0000259" key="12">
    <source>
        <dbReference type="Pfam" id="PF11721"/>
    </source>
</evidence>
<protein>
    <recommendedName>
        <fullName evidence="2">non-specific serine/threonine protein kinase</fullName>
        <ecNumber evidence="2">2.7.11.1</ecNumber>
    </recommendedName>
</protein>
<name>A0AAV6IYD8_9ERIC</name>
<dbReference type="GO" id="GO:0005524">
    <property type="term" value="F:ATP binding"/>
    <property type="evidence" value="ECO:0007669"/>
    <property type="project" value="UniProtKB-KW"/>
</dbReference>
<evidence type="ECO:0000256" key="8">
    <source>
        <dbReference type="ARBA" id="ARBA00023170"/>
    </source>
</evidence>
<dbReference type="Gene3D" id="3.80.10.10">
    <property type="entry name" value="Ribonuclease Inhibitor"/>
    <property type="match status" value="2"/>
</dbReference>
<keyword evidence="7" id="KW-0067">ATP-binding</keyword>
<evidence type="ECO:0000313" key="13">
    <source>
        <dbReference type="EMBL" id="KAG5532930.1"/>
    </source>
</evidence>
<evidence type="ECO:0000256" key="3">
    <source>
        <dbReference type="ARBA" id="ARBA00022553"/>
    </source>
</evidence>
<dbReference type="Pfam" id="PF11721">
    <property type="entry name" value="Malectin"/>
    <property type="match status" value="1"/>
</dbReference>
<keyword evidence="6" id="KW-0547">Nucleotide-binding</keyword>
<comment type="subcellular location">
    <subcellularLocation>
        <location evidence="1">Membrane</location>
        <topology evidence="1">Single-pass type I membrane protein</topology>
    </subcellularLocation>
</comment>
<evidence type="ECO:0000256" key="11">
    <source>
        <dbReference type="ARBA" id="ARBA00048679"/>
    </source>
</evidence>
<dbReference type="PANTHER" id="PTHR48006">
    <property type="entry name" value="LEUCINE-RICH REPEAT-CONTAINING PROTEIN DDB_G0281931-RELATED"/>
    <property type="match status" value="1"/>
</dbReference>
<evidence type="ECO:0000256" key="2">
    <source>
        <dbReference type="ARBA" id="ARBA00012513"/>
    </source>
</evidence>
<dbReference type="Pfam" id="PF00560">
    <property type="entry name" value="LRR_1"/>
    <property type="match status" value="3"/>
</dbReference>
<dbReference type="InterPro" id="IPR001611">
    <property type="entry name" value="Leu-rich_rpt"/>
</dbReference>
<dbReference type="InterPro" id="IPR021720">
    <property type="entry name" value="Malectin_dom"/>
</dbReference>
<keyword evidence="9" id="KW-0325">Glycoprotein</keyword>
<evidence type="ECO:0000256" key="5">
    <source>
        <dbReference type="ARBA" id="ARBA00022729"/>
    </source>
</evidence>
<feature type="domain" description="Malectin" evidence="12">
    <location>
        <begin position="356"/>
        <end position="483"/>
    </location>
</feature>
<accession>A0AAV6IYD8</accession>
<comment type="catalytic activity">
    <reaction evidence="10">
        <text>L-threonyl-[protein] + ATP = O-phospho-L-threonyl-[protein] + ADP + H(+)</text>
        <dbReference type="Rhea" id="RHEA:46608"/>
        <dbReference type="Rhea" id="RHEA-COMP:11060"/>
        <dbReference type="Rhea" id="RHEA-COMP:11605"/>
        <dbReference type="ChEBI" id="CHEBI:15378"/>
        <dbReference type="ChEBI" id="CHEBI:30013"/>
        <dbReference type="ChEBI" id="CHEBI:30616"/>
        <dbReference type="ChEBI" id="CHEBI:61977"/>
        <dbReference type="ChEBI" id="CHEBI:456216"/>
        <dbReference type="EC" id="2.7.11.1"/>
    </reaction>
</comment>
<organism evidence="13 14">
    <name type="scientific">Rhododendron griersonianum</name>
    <dbReference type="NCBI Taxonomy" id="479676"/>
    <lineage>
        <taxon>Eukaryota</taxon>
        <taxon>Viridiplantae</taxon>
        <taxon>Streptophyta</taxon>
        <taxon>Embryophyta</taxon>
        <taxon>Tracheophyta</taxon>
        <taxon>Spermatophyta</taxon>
        <taxon>Magnoliopsida</taxon>
        <taxon>eudicotyledons</taxon>
        <taxon>Gunneridae</taxon>
        <taxon>Pentapetalae</taxon>
        <taxon>asterids</taxon>
        <taxon>Ericales</taxon>
        <taxon>Ericaceae</taxon>
        <taxon>Ericoideae</taxon>
        <taxon>Rhodoreae</taxon>
        <taxon>Rhododendron</taxon>
    </lineage>
</organism>
<keyword evidence="8" id="KW-0675">Receptor</keyword>
<evidence type="ECO:0000256" key="7">
    <source>
        <dbReference type="ARBA" id="ARBA00022840"/>
    </source>
</evidence>
<evidence type="ECO:0000256" key="9">
    <source>
        <dbReference type="ARBA" id="ARBA00023180"/>
    </source>
</evidence>
<dbReference type="AlphaFoldDB" id="A0AAV6IYD8"/>
<sequence length="585" mass="65033">MEPRREEGKGERNEDIVELIVDERGRWSRAAVGSFGRSHCSRFTLGFGVIGAMKLIVAVWHFSLPKVRALNVTGGIPEELWSLTSLTNLDLFRNYLTGPLSSSIANLTQMQHLQLGFNALSGEVPKELGKLTNLVSLYVILEFAGIACKKFEHHTYIILRLDSFFQSSGVSGAIPSTFAALQNLQIVWGSDNELTGSIPEFIGNWSKLSNLRISDLSNGSSLLAFLKDMTSLSTLILRNNHISGTIPSNIGDYQNLSQLDLSFNNLTGPIPNSLFNSSSLVYFSCMFRFLGNNKLNGTPPALKSPSLLHIDVSYNQLSPTLPSWANNSVMSTGFDCIPENLPCLGGIRSSPKYSDFAINCGGPEITSSSQIVYERDNETLGPATYYETSTKRWAVSNVGRFNEMNNPQYTSVSSSQFNTLDSELLQTARISPGSLRYFGLGLENGNYNVTLKFAETTFLNPPTWKSLERHVFDIYIQAWHVHENNREVELVDARLLEFDEEEVKRVIRVALLCTQTSPQQRPSMPRVVAMLSGDIEVSAVTSRPGYFTDWNFDTTSFMTADTPSAENERSQFSPATSRILQVQRT</sequence>
<keyword evidence="14" id="KW-1185">Reference proteome</keyword>